<dbReference type="GO" id="GO:0005814">
    <property type="term" value="C:centriole"/>
    <property type="evidence" value="ECO:0007669"/>
    <property type="project" value="UniProtKB-SubCell"/>
</dbReference>
<dbReference type="AlphaFoldDB" id="A0A0V0J1T7"/>
<feature type="region of interest" description="Disordered" evidence="8">
    <location>
        <begin position="114"/>
        <end position="215"/>
    </location>
</feature>
<evidence type="ECO:0000259" key="9">
    <source>
        <dbReference type="Pfam" id="PF15311"/>
    </source>
</evidence>
<dbReference type="InterPro" id="IPR052319">
    <property type="entry name" value="Centriolar_ciliogenesis_assoc"/>
</dbReference>
<feature type="compositionally biased region" description="Basic residues" evidence="8">
    <location>
        <begin position="492"/>
        <end position="502"/>
    </location>
</feature>
<accession>A0A0V0J1T7</accession>
<gene>
    <name evidence="10" type="ORF">TR143613</name>
</gene>
<sequence length="623" mass="69835">SASISITVKRSLPHSLYVQSFALSTLRGSCCSSLRFPVIEMLAERDCHSCTEHRHQSRRQRHWLPPPGLQFSVDEISRELVKLGVSETSPSRLIAIKRDLDELIRQDLEMARSQSSIESSAPHHLHRHRQVLTSGGSIASTDIETYNQNSSNTNRSSCHQHRSSTRPDAEGDFPSSRNSTPHEGSCPVRDQRCHSQHQQQHAEAGYPDGQRKFKFHPPLQSASVESLESRLDYQSWSSQSSTAAVDESLNDLLSETIYMQDDDDEEEEEEEGEEKDAEEAQSVNFEEKDEQAVLESYQLLSGSTSTLCSHDLSPVSAPPSPREDDSLPAGPRVYSIKSDQKVKFQHNLALPPHVQTTPDEVETGNKSARVEADQARQHRSYPRPNGVQYLDLPSAYKTRVSKTLPDPKKLKKKLNGLFVPYRMASDDTAGSRRIPVDGAADHLAPPLIPREQLALAVGDKRRARKTHRRSTSNHLPTCSRHVNNAAQPTNQPKRKSILRSRTRSLNADHDGCDDESAGYCPAVKRNRACGTRIRADPVTLFHAYRRQWRNTLVPGENDRRSLRWSVKAAMMIREIPVLPSSGRSVRSNFNVYPGTPRKRISSSSSSSAAARHGSRFPLEHVPY</sequence>
<evidence type="ECO:0000313" key="10">
    <source>
        <dbReference type="EMBL" id="JAP59584.1"/>
    </source>
</evidence>
<evidence type="ECO:0000256" key="6">
    <source>
        <dbReference type="ARBA" id="ARBA00023212"/>
    </source>
</evidence>
<keyword evidence="4" id="KW-0963">Cytoplasm</keyword>
<feature type="region of interest" description="Disordered" evidence="8">
    <location>
        <begin position="261"/>
        <end position="285"/>
    </location>
</feature>
<feature type="non-terminal residue" evidence="10">
    <location>
        <position position="1"/>
    </location>
</feature>
<evidence type="ECO:0000256" key="7">
    <source>
        <dbReference type="ARBA" id="ARBA00023273"/>
    </source>
</evidence>
<feature type="compositionally biased region" description="Basic residues" evidence="8">
    <location>
        <begin position="461"/>
        <end position="471"/>
    </location>
</feature>
<feature type="region of interest" description="Disordered" evidence="8">
    <location>
        <begin position="461"/>
        <end position="511"/>
    </location>
</feature>
<feature type="compositionally biased region" description="Acidic residues" evidence="8">
    <location>
        <begin position="261"/>
        <end position="279"/>
    </location>
</feature>
<evidence type="ECO:0000256" key="8">
    <source>
        <dbReference type="SAM" id="MobiDB-lite"/>
    </source>
</evidence>
<protein>
    <submittedName>
        <fullName evidence="10">Hydrolethalus syndrome protein 1</fullName>
    </submittedName>
</protein>
<evidence type="ECO:0000256" key="3">
    <source>
        <dbReference type="ARBA" id="ARBA00010091"/>
    </source>
</evidence>
<dbReference type="PANTHER" id="PTHR34174">
    <property type="entry name" value="HYDROLETHALUS SYNDROME PROTEIN 1"/>
    <property type="match status" value="1"/>
</dbReference>
<feature type="domain" description="Centriolar and ciliogenesis-associated protein HYLS1 C-terminal" evidence="9">
    <location>
        <begin position="531"/>
        <end position="599"/>
    </location>
</feature>
<feature type="region of interest" description="Disordered" evidence="8">
    <location>
        <begin position="309"/>
        <end position="332"/>
    </location>
</feature>
<evidence type="ECO:0000256" key="1">
    <source>
        <dbReference type="ARBA" id="ARBA00004114"/>
    </source>
</evidence>
<dbReference type="GO" id="GO:0097730">
    <property type="term" value="C:non-motile cilium"/>
    <property type="evidence" value="ECO:0007669"/>
    <property type="project" value="TreeGrafter"/>
</dbReference>
<dbReference type="Pfam" id="PF15311">
    <property type="entry name" value="HYLS1_C"/>
    <property type="match status" value="1"/>
</dbReference>
<feature type="compositionally biased region" description="Polar residues" evidence="8">
    <location>
        <begin position="472"/>
        <end position="491"/>
    </location>
</feature>
<comment type="similarity">
    <text evidence="3">Belongs to the HYLS1 family.</text>
</comment>
<comment type="subcellular location">
    <subcellularLocation>
        <location evidence="2">Cell projection</location>
        <location evidence="2">Cilium</location>
    </subcellularLocation>
    <subcellularLocation>
        <location evidence="1">Cytoplasm</location>
        <location evidence="1">Cytoskeleton</location>
        <location evidence="1">Microtubule organizing center</location>
        <location evidence="1">Centrosome</location>
        <location evidence="1">Centriole</location>
    </subcellularLocation>
</comment>
<dbReference type="PANTHER" id="PTHR34174:SF1">
    <property type="entry name" value="CENTRIOLAR AND CILIOGENESIS-ASSOCIATED PROTEIN HYLS1"/>
    <property type="match status" value="1"/>
</dbReference>
<keyword evidence="7" id="KW-0966">Cell projection</keyword>
<dbReference type="EMBL" id="GEEE01003641">
    <property type="protein sequence ID" value="JAP59584.1"/>
    <property type="molecule type" value="Transcribed_RNA"/>
</dbReference>
<feature type="compositionally biased region" description="Polar residues" evidence="8">
    <location>
        <begin position="131"/>
        <end position="157"/>
    </location>
</feature>
<keyword evidence="5" id="KW-0970">Cilium biogenesis/degradation</keyword>
<evidence type="ECO:0000256" key="4">
    <source>
        <dbReference type="ARBA" id="ARBA00022490"/>
    </source>
</evidence>
<reference evidence="10" key="1">
    <citation type="submission" date="2016-01" db="EMBL/GenBank/DDBJ databases">
        <title>Reference transcriptome for the parasite Schistocephalus solidus: insights into the molecular evolution of parasitism.</title>
        <authorList>
            <person name="Hebert F.O."/>
            <person name="Grambauer S."/>
            <person name="Barber I."/>
            <person name="Landry C.R."/>
            <person name="Aubin-Horth N."/>
        </authorList>
    </citation>
    <scope>NUCLEOTIDE SEQUENCE</scope>
</reference>
<proteinExistence type="inferred from homology"/>
<dbReference type="GO" id="GO:0060271">
    <property type="term" value="P:cilium assembly"/>
    <property type="evidence" value="ECO:0007669"/>
    <property type="project" value="TreeGrafter"/>
</dbReference>
<feature type="compositionally biased region" description="Low complexity" evidence="8">
    <location>
        <begin position="601"/>
        <end position="610"/>
    </location>
</feature>
<name>A0A0V0J1T7_SCHSO</name>
<dbReference type="InterPro" id="IPR027918">
    <property type="entry name" value="HYLS1_C_dom"/>
</dbReference>
<evidence type="ECO:0000256" key="2">
    <source>
        <dbReference type="ARBA" id="ARBA00004138"/>
    </source>
</evidence>
<organism evidence="10">
    <name type="scientific">Schistocephalus solidus</name>
    <name type="common">Tapeworm</name>
    <dbReference type="NCBI Taxonomy" id="70667"/>
    <lineage>
        <taxon>Eukaryota</taxon>
        <taxon>Metazoa</taxon>
        <taxon>Spiralia</taxon>
        <taxon>Lophotrochozoa</taxon>
        <taxon>Platyhelminthes</taxon>
        <taxon>Cestoda</taxon>
        <taxon>Eucestoda</taxon>
        <taxon>Diphyllobothriidea</taxon>
        <taxon>Diphyllobothriidae</taxon>
        <taxon>Schistocephalus</taxon>
    </lineage>
</organism>
<evidence type="ECO:0000256" key="5">
    <source>
        <dbReference type="ARBA" id="ARBA00022794"/>
    </source>
</evidence>
<keyword evidence="6" id="KW-0206">Cytoskeleton</keyword>
<feature type="region of interest" description="Disordered" evidence="8">
    <location>
        <begin position="593"/>
        <end position="623"/>
    </location>
</feature>